<protein>
    <submittedName>
        <fullName evidence="1">Uncharacterized protein</fullName>
    </submittedName>
</protein>
<proteinExistence type="predicted"/>
<evidence type="ECO:0000313" key="2">
    <source>
        <dbReference type="Proteomes" id="UP000273278"/>
    </source>
</evidence>
<dbReference type="RefSeq" id="WP_015505167.1">
    <property type="nucleotide sequence ID" value="NZ_CP017686.1"/>
</dbReference>
<accession>A0A3G3IHU6</accession>
<gene>
    <name evidence="1" type="ORF">BKD89_06285</name>
</gene>
<sequence length="539" mass="59654">MDDGRDRMLGLILHHFLYTVYSRPVTDFKSESKRYEALSSLVGEDAAETFFPGDGGGREYPRGYRLNDAKGVTGALPPRMQNYQAVRRILQSLCEKGVLVRCGSKNARNRVLYLPEESTDGCLALVRTLPPQTGQDGPLCASAYAHMVLDRQLVLDVLRRNGVTVTVSLESPGTGTSYPINSALVGRYLRVYEDQGPFMDFQDRLMRLSDTLSQMDEEEVFLALYPEAREGMVEGGSLPDRTGCKEANLAYLEHVIDVVDSFLGDMQRMEDAAGEDGLSSVPMEDRFSMDPGNRLRRESWASGLHLTDAEREALVSLGSDCVASHYGQLSARGEAVRPAECEEESWYIGRWFADGYPQFVDEEIVLPILALITLSPSARRRFLLEGEEWSRGCDTFVSDSKHVRCPLLTELFRLAAADLLQGRGDIGADIPVRYAASGNVTVEGKGCDSLMSFKLEDGRVLVFYGGHKNRLPGDADDRVLAGISPLVEGMNARVVGRKAGCPALRRLMDGACRFRDFSKERLWRVLCGMAEGHGTEEDS</sequence>
<dbReference type="GeneID" id="41322054"/>
<evidence type="ECO:0000313" key="1">
    <source>
        <dbReference type="EMBL" id="AYQ55405.1"/>
    </source>
</evidence>
<reference evidence="1 2" key="1">
    <citation type="submission" date="2016-10" db="EMBL/GenBank/DDBJ databases">
        <title>Complete genome of the TMA-utilizing, human hosted archaeon Methanomethylophilus alvus Gen. nov, sp. nov., strain Mx-05, derived from a pure culture.</title>
        <authorList>
            <person name="Brugere J.-F."/>
            <person name="Ben Hania W."/>
            <person name="Chaudhary P.P."/>
            <person name="Gaci N."/>
            <person name="Borrel G."/>
            <person name="Cao Van Tuat L."/>
            <person name="Fardeau M.-L."/>
            <person name="Harris H.M.B."/>
            <person name="O'Toole P.W."/>
            <person name="Ollivier B."/>
        </authorList>
    </citation>
    <scope>NUCLEOTIDE SEQUENCE [LARGE SCALE GENOMIC DNA]</scope>
    <source>
        <strain evidence="1 2">Mx-05</strain>
    </source>
</reference>
<dbReference type="EMBL" id="CP017686">
    <property type="protein sequence ID" value="AYQ55405.1"/>
    <property type="molecule type" value="Genomic_DNA"/>
</dbReference>
<dbReference type="AlphaFoldDB" id="A0A3G3IHU6"/>
<organism evidence="1 2">
    <name type="scientific">Methanomethylophilus alvi</name>
    <dbReference type="NCBI Taxonomy" id="1291540"/>
    <lineage>
        <taxon>Archaea</taxon>
        <taxon>Methanobacteriati</taxon>
        <taxon>Thermoplasmatota</taxon>
        <taxon>Thermoplasmata</taxon>
        <taxon>Methanomassiliicoccales</taxon>
        <taxon>Methanomethylophilaceae</taxon>
        <taxon>Methanomethylophilus</taxon>
    </lineage>
</organism>
<dbReference type="Proteomes" id="UP000273278">
    <property type="component" value="Chromosome"/>
</dbReference>
<name>A0A3G3IHU6_9ARCH</name>